<evidence type="ECO:0000313" key="1">
    <source>
        <dbReference type="EMBL" id="GAA4171848.1"/>
    </source>
</evidence>
<dbReference type="EMBL" id="BAAAZK010000002">
    <property type="protein sequence ID" value="GAA4171848.1"/>
    <property type="molecule type" value="Genomic_DNA"/>
</dbReference>
<accession>A0ABP7ZW18</accession>
<dbReference type="InterPro" id="IPR009061">
    <property type="entry name" value="DNA-bd_dom_put_sf"/>
</dbReference>
<gene>
    <name evidence="1" type="ORF">GCM10022218_12560</name>
</gene>
<reference evidence="2" key="1">
    <citation type="journal article" date="2019" name="Int. J. Syst. Evol. Microbiol.">
        <title>The Global Catalogue of Microorganisms (GCM) 10K type strain sequencing project: providing services to taxonomists for standard genome sequencing and annotation.</title>
        <authorList>
            <consortium name="The Broad Institute Genomics Platform"/>
            <consortium name="The Broad Institute Genome Sequencing Center for Infectious Disease"/>
            <person name="Wu L."/>
            <person name="Ma J."/>
        </authorList>
    </citation>
    <scope>NUCLEOTIDE SEQUENCE [LARGE SCALE GENOMIC DNA]</scope>
    <source>
        <strain evidence="2">JCM 16722</strain>
    </source>
</reference>
<sequence>MRIILNKTRNSIRRGNDGAILFALHILYKQLHNMKHNEIEAEDTEAVWWDAAHVQDYVGVSERTLYRYQHKGMLGTVRKHNGKRLFLATAVERFKRAYWNL</sequence>
<protein>
    <recommendedName>
        <fullName evidence="3">Helix-turn-helix domain-containing protein</fullName>
    </recommendedName>
</protein>
<proteinExistence type="predicted"/>
<name>A0ABP7ZW18_9SPHI</name>
<evidence type="ECO:0008006" key="3">
    <source>
        <dbReference type="Google" id="ProtNLM"/>
    </source>
</evidence>
<keyword evidence="2" id="KW-1185">Reference proteome</keyword>
<dbReference type="Gene3D" id="1.10.1660.10">
    <property type="match status" value="1"/>
</dbReference>
<dbReference type="SUPFAM" id="SSF46955">
    <property type="entry name" value="Putative DNA-binding domain"/>
    <property type="match status" value="1"/>
</dbReference>
<organism evidence="1 2">
    <name type="scientific">Sphingobacterium ginsenosidimutans</name>
    <dbReference type="NCBI Taxonomy" id="687845"/>
    <lineage>
        <taxon>Bacteria</taxon>
        <taxon>Pseudomonadati</taxon>
        <taxon>Bacteroidota</taxon>
        <taxon>Sphingobacteriia</taxon>
        <taxon>Sphingobacteriales</taxon>
        <taxon>Sphingobacteriaceae</taxon>
        <taxon>Sphingobacterium</taxon>
    </lineage>
</organism>
<evidence type="ECO:0000313" key="2">
    <source>
        <dbReference type="Proteomes" id="UP001500167"/>
    </source>
</evidence>
<dbReference type="RefSeq" id="WP_346084962.1">
    <property type="nucleotide sequence ID" value="NZ_BAAAZK010000002.1"/>
</dbReference>
<comment type="caution">
    <text evidence="1">The sequence shown here is derived from an EMBL/GenBank/DDBJ whole genome shotgun (WGS) entry which is preliminary data.</text>
</comment>
<dbReference type="Proteomes" id="UP001500167">
    <property type="component" value="Unassembled WGS sequence"/>
</dbReference>